<keyword evidence="2" id="KW-0472">Membrane</keyword>
<feature type="transmembrane region" description="Helical" evidence="2">
    <location>
        <begin position="126"/>
        <end position="156"/>
    </location>
</feature>
<organism evidence="3">
    <name type="scientific">Spongospora subterranea</name>
    <dbReference type="NCBI Taxonomy" id="70186"/>
    <lineage>
        <taxon>Eukaryota</taxon>
        <taxon>Sar</taxon>
        <taxon>Rhizaria</taxon>
        <taxon>Endomyxa</taxon>
        <taxon>Phytomyxea</taxon>
        <taxon>Plasmodiophorida</taxon>
        <taxon>Plasmodiophoridae</taxon>
        <taxon>Spongospora</taxon>
    </lineage>
</organism>
<evidence type="ECO:0000256" key="1">
    <source>
        <dbReference type="SAM" id="MobiDB-lite"/>
    </source>
</evidence>
<name>A0A0H5RDY3_9EUKA</name>
<feature type="transmembrane region" description="Helical" evidence="2">
    <location>
        <begin position="95"/>
        <end position="114"/>
    </location>
</feature>
<feature type="transmembrane region" description="Helical" evidence="2">
    <location>
        <begin position="70"/>
        <end position="89"/>
    </location>
</feature>
<evidence type="ECO:0000313" key="3">
    <source>
        <dbReference type="EMBL" id="CRZ11971.1"/>
    </source>
</evidence>
<keyword evidence="2" id="KW-0812">Transmembrane</keyword>
<reference evidence="3" key="1">
    <citation type="submission" date="2015-04" db="EMBL/GenBank/DDBJ databases">
        <title>The genome sequence of the plant pathogenic Rhizarian Plasmodiophora brassicae reveals insights in its biotrophic life cycle and the origin of chitin synthesis.</title>
        <authorList>
            <person name="Schwelm A."/>
            <person name="Fogelqvist J."/>
            <person name="Knaust A."/>
            <person name="Julke S."/>
            <person name="Lilja T."/>
            <person name="Dhandapani V."/>
            <person name="Bonilla-Rosso G."/>
            <person name="Karlsson M."/>
            <person name="Shevchenko A."/>
            <person name="Choi S.R."/>
            <person name="Kim H.G."/>
            <person name="Park J.Y."/>
            <person name="Lim Y.P."/>
            <person name="Ludwig-Muller J."/>
            <person name="Dixelius C."/>
        </authorList>
    </citation>
    <scope>NUCLEOTIDE SEQUENCE</scope>
    <source>
        <tissue evidence="3">Potato root galls</tissue>
    </source>
</reference>
<keyword evidence="2" id="KW-1133">Transmembrane helix</keyword>
<proteinExistence type="predicted"/>
<feature type="non-terminal residue" evidence="3">
    <location>
        <position position="1"/>
    </location>
</feature>
<sequence length="434" mass="48502">FLTMLLNMKWEARFLPLVFVLTNSALRLAARWLDPIWNMALVLTYSSIASFALVQSILSNHQVQAKSIIAIALAAYFNWICTVFDAILPEMWLKLPLIVTSFTVSHFTIGILCPPPNSDSSWNKSFLLSIILPIVTQLFMFGVISDIFMVASFVFWNSSLYPSWVVRQKPISDAAPDITPLEVRRVADGDHQRSVFSVPAGFLRCLNVDGRLKFFRSGSYEMYSDETFKTVKLEMRPDSDVETTDIPIGRFTSLVQTPIAGLFVSGEIVKFRPFVKAGAGNPGRELYAIISGALWDLGEPLDRGVVEGMAFLQQINDLTESVGFHVRSIRFENDRPPAPTGAKSLTEFHTDGWVNQGPDWLEPGTSQGLCWKDPSPDRQPLMYFPWGIANGDSNDSSCKVSSAENDDDDEEDVADDYEGSDKFCSDSNSSWDRL</sequence>
<feature type="compositionally biased region" description="Polar residues" evidence="1">
    <location>
        <begin position="425"/>
        <end position="434"/>
    </location>
</feature>
<feature type="compositionally biased region" description="Acidic residues" evidence="1">
    <location>
        <begin position="404"/>
        <end position="418"/>
    </location>
</feature>
<feature type="region of interest" description="Disordered" evidence="1">
    <location>
        <begin position="395"/>
        <end position="434"/>
    </location>
</feature>
<protein>
    <submittedName>
        <fullName evidence="3">Uncharacterized protein</fullName>
    </submittedName>
</protein>
<dbReference type="AlphaFoldDB" id="A0A0H5RDY3"/>
<dbReference type="EMBL" id="HACM01011529">
    <property type="protein sequence ID" value="CRZ11971.1"/>
    <property type="molecule type" value="Transcribed_RNA"/>
</dbReference>
<feature type="transmembrane region" description="Helical" evidence="2">
    <location>
        <begin position="39"/>
        <end position="58"/>
    </location>
</feature>
<evidence type="ECO:0000256" key="2">
    <source>
        <dbReference type="SAM" id="Phobius"/>
    </source>
</evidence>
<accession>A0A0H5RDY3</accession>